<dbReference type="AlphaFoldDB" id="A0A2V1GZN2"/>
<evidence type="ECO:0000256" key="1">
    <source>
        <dbReference type="SAM" id="SignalP"/>
    </source>
</evidence>
<dbReference type="Pfam" id="PF06764">
    <property type="entry name" value="DUF1223"/>
    <property type="match status" value="1"/>
</dbReference>
<feature type="signal peptide" evidence="1">
    <location>
        <begin position="1"/>
        <end position="35"/>
    </location>
</feature>
<dbReference type="SUPFAM" id="SSF52833">
    <property type="entry name" value="Thioredoxin-like"/>
    <property type="match status" value="1"/>
</dbReference>
<sequence length="257" mass="28668">MLTMKLIMMTKNLPLKTFTLLGLTFALAFSAVTQAQTLESGNDKNHLLELYTSEGCSSCPPADRLVSSLKDSDELWKKYVPVAFHVDYWDYLGWKDPFASAENSKQQRKKVKDGHARSVYTPAFFIGGKEWRGFFRKRKLSGDNIKTGNLKISVEGNSFQASYNPTQQSYAASKLHIAILGMDRTTKVPKGENAGRTLPHDFVSLQHLQLTANKASQWQQDIDLCRFEPPIAIAAWVDGKKAPAIQALGGKLSLDHC</sequence>
<dbReference type="EMBL" id="QDDL01000004">
    <property type="protein sequence ID" value="PVZ68852.1"/>
    <property type="molecule type" value="Genomic_DNA"/>
</dbReference>
<keyword evidence="3" id="KW-1185">Reference proteome</keyword>
<keyword evidence="1" id="KW-0732">Signal</keyword>
<dbReference type="InterPro" id="IPR010634">
    <property type="entry name" value="DUF1223"/>
</dbReference>
<evidence type="ECO:0000313" key="3">
    <source>
        <dbReference type="Proteomes" id="UP000244906"/>
    </source>
</evidence>
<organism evidence="2 3">
    <name type="scientific">Pelagibaculum spongiae</name>
    <dbReference type="NCBI Taxonomy" id="2080658"/>
    <lineage>
        <taxon>Bacteria</taxon>
        <taxon>Pseudomonadati</taxon>
        <taxon>Pseudomonadota</taxon>
        <taxon>Gammaproteobacteria</taxon>
        <taxon>Oceanospirillales</taxon>
        <taxon>Pelagibaculum</taxon>
    </lineage>
</organism>
<accession>A0A2V1GZN2</accession>
<dbReference type="PANTHER" id="PTHR36057:SF1">
    <property type="entry name" value="LIPOPROTEIN LIPID ATTACHMENT SITE-LIKE PROTEIN, PUTATIVE (DUF1223)-RELATED"/>
    <property type="match status" value="1"/>
</dbReference>
<reference evidence="2 3" key="1">
    <citation type="submission" date="2018-04" db="EMBL/GenBank/DDBJ databases">
        <title>Thalassorhabdus spongiae gen. nov., sp. nov., isolated from a marine sponge in South-West Iceland.</title>
        <authorList>
            <person name="Knobloch S."/>
            <person name="Daussin A."/>
            <person name="Johannsson R."/>
            <person name="Marteinsson V.T."/>
        </authorList>
    </citation>
    <scope>NUCLEOTIDE SEQUENCE [LARGE SCALE GENOMIC DNA]</scope>
    <source>
        <strain evidence="2 3">Hp12</strain>
    </source>
</reference>
<name>A0A2V1GZN2_9GAMM</name>
<gene>
    <name evidence="2" type="ORF">DC094_11395</name>
</gene>
<comment type="caution">
    <text evidence="2">The sequence shown here is derived from an EMBL/GenBank/DDBJ whole genome shotgun (WGS) entry which is preliminary data.</text>
</comment>
<protein>
    <submittedName>
        <fullName evidence="2">DUF1223 domain-containing protein</fullName>
    </submittedName>
</protein>
<dbReference type="InterPro" id="IPR036249">
    <property type="entry name" value="Thioredoxin-like_sf"/>
</dbReference>
<dbReference type="Proteomes" id="UP000244906">
    <property type="component" value="Unassembled WGS sequence"/>
</dbReference>
<feature type="chain" id="PRO_5016156873" evidence="1">
    <location>
        <begin position="36"/>
        <end position="257"/>
    </location>
</feature>
<dbReference type="PANTHER" id="PTHR36057">
    <property type="match status" value="1"/>
</dbReference>
<evidence type="ECO:0000313" key="2">
    <source>
        <dbReference type="EMBL" id="PVZ68852.1"/>
    </source>
</evidence>
<proteinExistence type="predicted"/>